<protein>
    <submittedName>
        <fullName evidence="1">Uncharacterized protein</fullName>
    </submittedName>
</protein>
<evidence type="ECO:0000313" key="1">
    <source>
        <dbReference type="EMBL" id="ESA09341.1"/>
    </source>
</evidence>
<dbReference type="AlphaFoldDB" id="U9U132"/>
<organism evidence="1">
    <name type="scientific">Rhizophagus irregularis (strain DAOM 181602 / DAOM 197198 / MUCL 43194)</name>
    <name type="common">Arbuscular mycorrhizal fungus</name>
    <name type="synonym">Glomus intraradices</name>
    <dbReference type="NCBI Taxonomy" id="747089"/>
    <lineage>
        <taxon>Eukaryota</taxon>
        <taxon>Fungi</taxon>
        <taxon>Fungi incertae sedis</taxon>
        <taxon>Mucoromycota</taxon>
        <taxon>Glomeromycotina</taxon>
        <taxon>Glomeromycetes</taxon>
        <taxon>Glomerales</taxon>
        <taxon>Glomeraceae</taxon>
        <taxon>Rhizophagus</taxon>
    </lineage>
</organism>
<sequence length="72" mass="8656">MPRFCTKPVHRSHLFDGKIPTNNLNGNDEQRVKIPWCKNSKILLGLDYNNNRKRIKFLDETDIYENPYQHNR</sequence>
<accession>U9U132</accession>
<dbReference type="HOGENOM" id="CLU_2723471_0_0_1"/>
<name>U9U132_RHIID</name>
<dbReference type="EMBL" id="KI288203">
    <property type="protein sequence ID" value="ESA09341.1"/>
    <property type="molecule type" value="Genomic_DNA"/>
</dbReference>
<reference evidence="1" key="1">
    <citation type="submission" date="2013-07" db="EMBL/GenBank/DDBJ databases">
        <title>The genome of an arbuscular mycorrhizal fungus provides insights into the evolution of the oldest plant symbiosis.</title>
        <authorList>
            <consortium name="DOE Joint Genome Institute"/>
            <person name="Tisserant E."/>
            <person name="Malbreil M."/>
            <person name="Kuo A."/>
            <person name="Kohler A."/>
            <person name="Symeonidi A."/>
            <person name="Balestrini R."/>
            <person name="Charron P."/>
            <person name="Duensing N."/>
            <person name="Frei-dit-Frey N."/>
            <person name="Gianinazzi-Pearson V."/>
            <person name="Gilbert B."/>
            <person name="Handa Y."/>
            <person name="Hijri M."/>
            <person name="Kaul R."/>
            <person name="Kawaguchi M."/>
            <person name="Krajinski F."/>
            <person name="Lammers P."/>
            <person name="Lapierre D."/>
            <person name="Masclaux F.G."/>
            <person name="Murat C."/>
            <person name="Morin E."/>
            <person name="Ndikumana S."/>
            <person name="Pagni M."/>
            <person name="Petitpierre D."/>
            <person name="Requena N."/>
            <person name="Rosikiewicz P."/>
            <person name="Riley R."/>
            <person name="Saito K."/>
            <person name="San Clemente H."/>
            <person name="Shapiro H."/>
            <person name="van Tuinen D."/>
            <person name="Becard G."/>
            <person name="Bonfante P."/>
            <person name="Paszkowski U."/>
            <person name="Shachar-Hill Y."/>
            <person name="Young J.P."/>
            <person name="Sanders I.R."/>
            <person name="Henrissat B."/>
            <person name="Rensing S.A."/>
            <person name="Grigoriev I.V."/>
            <person name="Corradi N."/>
            <person name="Roux C."/>
            <person name="Martin F."/>
        </authorList>
    </citation>
    <scope>NUCLEOTIDE SEQUENCE</scope>
    <source>
        <strain evidence="1">DAOM 197198</strain>
    </source>
</reference>
<gene>
    <name evidence="1" type="ORF">GLOINDRAFT_30647</name>
</gene>
<proteinExistence type="predicted"/>